<name>A0A4Q7AHK5_9GAMM</name>
<dbReference type="Gene3D" id="3.40.220.10">
    <property type="entry name" value="Leucine Aminopeptidase, subunit E, domain 1"/>
    <property type="match status" value="1"/>
</dbReference>
<evidence type="ECO:0000313" key="2">
    <source>
        <dbReference type="EMBL" id="RZG47462.1"/>
    </source>
</evidence>
<dbReference type="EMBL" id="SGSQ01000007">
    <property type="protein sequence ID" value="RZG47462.1"/>
    <property type="molecule type" value="Genomic_DNA"/>
</dbReference>
<comment type="caution">
    <text evidence="2">The sequence shown here is derived from an EMBL/GenBank/DDBJ whole genome shotgun (WGS) entry which is preliminary data.</text>
</comment>
<feature type="domain" description="Peptidase M17 leucyl aminopeptidase N-terminal" evidence="1">
    <location>
        <begin position="51"/>
        <end position="132"/>
    </location>
</feature>
<accession>A0A4Q7AHK5</accession>
<keyword evidence="3" id="KW-1185">Reference proteome</keyword>
<dbReference type="RefSeq" id="WP_130168240.1">
    <property type="nucleotide sequence ID" value="NZ_SGSQ01000007.1"/>
</dbReference>
<dbReference type="GO" id="GO:0070006">
    <property type="term" value="F:metalloaminopeptidase activity"/>
    <property type="evidence" value="ECO:0007669"/>
    <property type="project" value="InterPro"/>
</dbReference>
<dbReference type="InterPro" id="IPR008283">
    <property type="entry name" value="Peptidase_M17_N"/>
</dbReference>
<dbReference type="Pfam" id="PF02789">
    <property type="entry name" value="Peptidase_M17_N"/>
    <property type="match status" value="1"/>
</dbReference>
<dbReference type="SUPFAM" id="SSF52949">
    <property type="entry name" value="Macro domain-like"/>
    <property type="match status" value="1"/>
</dbReference>
<dbReference type="GO" id="GO:0006508">
    <property type="term" value="P:proteolysis"/>
    <property type="evidence" value="ECO:0007669"/>
    <property type="project" value="InterPro"/>
</dbReference>
<gene>
    <name evidence="2" type="ORF">EXU28_05915</name>
</gene>
<evidence type="ECO:0000259" key="1">
    <source>
        <dbReference type="Pfam" id="PF02789"/>
    </source>
</evidence>
<proteinExistence type="predicted"/>
<protein>
    <submittedName>
        <fullName evidence="2">Peptidase M17</fullName>
    </submittedName>
</protein>
<organism evidence="2 3">
    <name type="scientific">Acinetobacter wuhouensis</name>
    <dbReference type="NCBI Taxonomy" id="1879050"/>
    <lineage>
        <taxon>Bacteria</taxon>
        <taxon>Pseudomonadati</taxon>
        <taxon>Pseudomonadota</taxon>
        <taxon>Gammaproteobacteria</taxon>
        <taxon>Moraxellales</taxon>
        <taxon>Moraxellaceae</taxon>
        <taxon>Acinetobacter</taxon>
    </lineage>
</organism>
<evidence type="ECO:0000313" key="3">
    <source>
        <dbReference type="Proteomes" id="UP000293863"/>
    </source>
</evidence>
<dbReference type="Proteomes" id="UP000293863">
    <property type="component" value="Unassembled WGS sequence"/>
</dbReference>
<dbReference type="InterPro" id="IPR043472">
    <property type="entry name" value="Macro_dom-like"/>
</dbReference>
<dbReference type="AlphaFoldDB" id="A0A4Q7AHK5"/>
<sequence length="202" mass="22641">MPNTKQFFIGQYHDLNLNIVTWDGVTAEVDLSCGCLFDHEVDYAPIQGGLADLNQTLNGKLLHIREQKLFQAVRFETLLFDQTQPNIQSEKVLLIGMGNPEDWGAADTAKAVQIAFRTAQQLGLESVAFAPSILDTGLKLKVDLSSVLVKALLEVYDAHLQLEQLGLVKPCTVQNWYFDAGDHQFEEKANNYIQIFEQLTTQ</sequence>
<reference evidence="2 3" key="1">
    <citation type="submission" date="2019-02" db="EMBL/GenBank/DDBJ databases">
        <title>The Batch Genome Submission of Acinetobacter spp. strains.</title>
        <authorList>
            <person name="Qin J."/>
            <person name="Hu Y."/>
            <person name="Ye H."/>
            <person name="Wei L."/>
            <person name="Feng Y."/>
            <person name="Zong Z."/>
        </authorList>
    </citation>
    <scope>NUCLEOTIDE SEQUENCE [LARGE SCALE GENOMIC DNA]</scope>
    <source>
        <strain evidence="2 3">WCHAW060049</strain>
    </source>
</reference>